<accession>A0A382R0N7</accession>
<dbReference type="PANTHER" id="PTHR38765:SF1">
    <property type="entry name" value="DUF484 DOMAIN-CONTAINING PROTEIN"/>
    <property type="match status" value="1"/>
</dbReference>
<dbReference type="EMBL" id="UINC01117951">
    <property type="protein sequence ID" value="SVC90740.1"/>
    <property type="molecule type" value="Genomic_DNA"/>
</dbReference>
<evidence type="ECO:0008006" key="2">
    <source>
        <dbReference type="Google" id="ProtNLM"/>
    </source>
</evidence>
<dbReference type="InterPro" id="IPR007435">
    <property type="entry name" value="DUF484"/>
</dbReference>
<dbReference type="PANTHER" id="PTHR38765">
    <property type="entry name" value="DUF484 DOMAIN-CONTAINING PROTEIN"/>
    <property type="match status" value="1"/>
</dbReference>
<proteinExistence type="predicted"/>
<dbReference type="SUPFAM" id="SSF55781">
    <property type="entry name" value="GAF domain-like"/>
    <property type="match status" value="1"/>
</dbReference>
<dbReference type="Pfam" id="PF04340">
    <property type="entry name" value="DUF484"/>
    <property type="match status" value="1"/>
</dbReference>
<protein>
    <recommendedName>
        <fullName evidence="2">GAF domain-containing protein</fullName>
    </recommendedName>
</protein>
<dbReference type="Gene3D" id="3.30.450.40">
    <property type="match status" value="1"/>
</dbReference>
<name>A0A382R0N7_9ZZZZ</name>
<sequence>YESPLFTKLSRICHMTRDEIAVYLSEHPEFFNDYPDLLGKIKSIDEQDIPIRNSNTLSLSGRLIKRANEDKERLQSKLDWFVEVYRVNEEIHKHLFEIERLILKSTQLDQMVKQLVKEITLRFKIPYILLYLVDNADNYMEHKLEEKFSKKLDGLLRFTDQATINSWFNGKLKPVLNSEIKVPSKLFDEALFKKNIKSECIIPIINHGSICGAIALGATKPRHFHDGLRTEYLERMAGRLAIAIENILLTDRLQLEHSDLSKKNRISA</sequence>
<evidence type="ECO:0000313" key="1">
    <source>
        <dbReference type="EMBL" id="SVC90740.1"/>
    </source>
</evidence>
<reference evidence="1" key="1">
    <citation type="submission" date="2018-05" db="EMBL/GenBank/DDBJ databases">
        <authorList>
            <person name="Lanie J.A."/>
            <person name="Ng W.-L."/>
            <person name="Kazmierczak K.M."/>
            <person name="Andrzejewski T.M."/>
            <person name="Davidsen T.M."/>
            <person name="Wayne K.J."/>
            <person name="Tettelin H."/>
            <person name="Glass J.I."/>
            <person name="Rusch D."/>
            <person name="Podicherti R."/>
            <person name="Tsui H.-C.T."/>
            <person name="Winkler M.E."/>
        </authorList>
    </citation>
    <scope>NUCLEOTIDE SEQUENCE</scope>
</reference>
<organism evidence="1">
    <name type="scientific">marine metagenome</name>
    <dbReference type="NCBI Taxonomy" id="408172"/>
    <lineage>
        <taxon>unclassified sequences</taxon>
        <taxon>metagenomes</taxon>
        <taxon>ecological metagenomes</taxon>
    </lineage>
</organism>
<feature type="non-terminal residue" evidence="1">
    <location>
        <position position="1"/>
    </location>
</feature>
<dbReference type="AlphaFoldDB" id="A0A382R0N7"/>
<gene>
    <name evidence="1" type="ORF">METZ01_LOCUS343594</name>
</gene>
<dbReference type="InterPro" id="IPR029016">
    <property type="entry name" value="GAF-like_dom_sf"/>
</dbReference>